<dbReference type="EMBL" id="NBNE01000979">
    <property type="protein sequence ID" value="OWZ16194.1"/>
    <property type="molecule type" value="Genomic_DNA"/>
</dbReference>
<dbReference type="Proteomes" id="UP000198211">
    <property type="component" value="Unassembled WGS sequence"/>
</dbReference>
<keyword evidence="2" id="KW-1185">Reference proteome</keyword>
<dbReference type="AlphaFoldDB" id="A0A225WFL3"/>
<evidence type="ECO:0000313" key="1">
    <source>
        <dbReference type="EMBL" id="OWZ16194.1"/>
    </source>
</evidence>
<sequence length="397" mass="44857">MNKVDDIIKNGPQLTHLTNSIDDYVKYSGEKVSVANKFIETFGTKTYAEMLTKAKETSETTVAATKLQDDLLSQLLKNGDSPDDVAILLGLGRKTKIAGNVNAEALNKYTKDFHTLFNPKSGKTPLEIFKTLQLDKIEDFVSNAKKLSLMDDYLGQFTKMYPNKKTPSMVKLFADSVGDEKLTAMIIKAKQNANQNPEMATFATKLQKEQLNQYLVKMEPPESVYKLLGLTGSKNPTLHVNGPNWVSYKRTYNALYPDVASKKTPIQIFEQLKFDKIDDLVTHSKELNYLADYMDQFAKKYPSKKSPTMVTMFTDAVGDEKLAKMLAAAANNPDTKKMANDMQKVQLSQMLIHGEPQPPKTVFRWMGLARNKNVADESWLHWGWYSKKFKELGFSAR</sequence>
<gene>
    <name evidence="1" type="ORF">PHMEG_00010048</name>
</gene>
<organism evidence="1 2">
    <name type="scientific">Phytophthora megakarya</name>
    <dbReference type="NCBI Taxonomy" id="4795"/>
    <lineage>
        <taxon>Eukaryota</taxon>
        <taxon>Sar</taxon>
        <taxon>Stramenopiles</taxon>
        <taxon>Oomycota</taxon>
        <taxon>Peronosporomycetes</taxon>
        <taxon>Peronosporales</taxon>
        <taxon>Peronosporaceae</taxon>
        <taxon>Phytophthora</taxon>
    </lineage>
</organism>
<comment type="caution">
    <text evidence="1">The sequence shown here is derived from an EMBL/GenBank/DDBJ whole genome shotgun (WGS) entry which is preliminary data.</text>
</comment>
<accession>A0A225WFL3</accession>
<evidence type="ECO:0000313" key="2">
    <source>
        <dbReference type="Proteomes" id="UP000198211"/>
    </source>
</evidence>
<reference evidence="2" key="1">
    <citation type="submission" date="2017-03" db="EMBL/GenBank/DDBJ databases">
        <title>Phytopthora megakarya and P. palmivora, two closely related causual agents of cacao black pod achieved similar genome size and gene model numbers by different mechanisms.</title>
        <authorList>
            <person name="Ali S."/>
            <person name="Shao J."/>
            <person name="Larry D.J."/>
            <person name="Kronmiller B."/>
            <person name="Shen D."/>
            <person name="Strem M.D."/>
            <person name="Melnick R.L."/>
            <person name="Guiltinan M.J."/>
            <person name="Tyler B.M."/>
            <person name="Meinhardt L.W."/>
            <person name="Bailey B.A."/>
        </authorList>
    </citation>
    <scope>NUCLEOTIDE SEQUENCE [LARGE SCALE GENOMIC DNA]</scope>
    <source>
        <strain evidence="2">zdho120</strain>
    </source>
</reference>
<name>A0A225WFL3_9STRA</name>
<proteinExistence type="predicted"/>
<protein>
    <submittedName>
        <fullName evidence="1">RxLR effector protein</fullName>
    </submittedName>
</protein>